<feature type="coiled-coil region" evidence="2">
    <location>
        <begin position="55"/>
        <end position="89"/>
    </location>
</feature>
<dbReference type="SUPFAM" id="SSF140453">
    <property type="entry name" value="EsxAB dimer-like"/>
    <property type="match status" value="1"/>
</dbReference>
<organism evidence="3 4">
    <name type="scientific">Glaciihabitans tibetensis</name>
    <dbReference type="NCBI Taxonomy" id="1266600"/>
    <lineage>
        <taxon>Bacteria</taxon>
        <taxon>Bacillati</taxon>
        <taxon>Actinomycetota</taxon>
        <taxon>Actinomycetes</taxon>
        <taxon>Micrococcales</taxon>
        <taxon>Microbacteriaceae</taxon>
        <taxon>Glaciihabitans</taxon>
    </lineage>
</organism>
<gene>
    <name evidence="3" type="ORF">B0I08_10771</name>
</gene>
<evidence type="ECO:0000313" key="4">
    <source>
        <dbReference type="Proteomes" id="UP000237983"/>
    </source>
</evidence>
<evidence type="ECO:0000256" key="2">
    <source>
        <dbReference type="SAM" id="Coils"/>
    </source>
</evidence>
<dbReference type="OrthoDB" id="4231069at2"/>
<dbReference type="NCBIfam" id="TIGR03930">
    <property type="entry name" value="WXG100_ESAT6"/>
    <property type="match status" value="1"/>
</dbReference>
<dbReference type="Gene3D" id="1.10.287.1060">
    <property type="entry name" value="ESAT-6-like"/>
    <property type="match status" value="1"/>
</dbReference>
<keyword evidence="2" id="KW-0175">Coiled coil</keyword>
<dbReference type="RefSeq" id="WP_106213679.1">
    <property type="nucleotide sequence ID" value="NZ_PVTL01000007.1"/>
</dbReference>
<keyword evidence="4" id="KW-1185">Reference proteome</keyword>
<evidence type="ECO:0000256" key="1">
    <source>
        <dbReference type="RuleBase" id="RU362001"/>
    </source>
</evidence>
<name>A0A2T0VAV8_9MICO</name>
<comment type="caution">
    <text evidence="3">The sequence shown here is derived from an EMBL/GenBank/DDBJ whole genome shotgun (WGS) entry which is preliminary data.</text>
</comment>
<dbReference type="EMBL" id="PVTL01000007">
    <property type="protein sequence ID" value="PRY67177.1"/>
    <property type="molecule type" value="Genomic_DNA"/>
</dbReference>
<evidence type="ECO:0000313" key="3">
    <source>
        <dbReference type="EMBL" id="PRY67177.1"/>
    </source>
</evidence>
<reference evidence="3 4" key="1">
    <citation type="submission" date="2018-03" db="EMBL/GenBank/DDBJ databases">
        <title>Genomic Encyclopedia of Type Strains, Phase III (KMG-III): the genomes of soil and plant-associated and newly described type strains.</title>
        <authorList>
            <person name="Whitman W."/>
        </authorList>
    </citation>
    <scope>NUCLEOTIDE SEQUENCE [LARGE SCALE GENOMIC DNA]</scope>
    <source>
        <strain evidence="3 4">CGMCC 1.12484</strain>
    </source>
</reference>
<dbReference type="Proteomes" id="UP000237983">
    <property type="component" value="Unassembled WGS sequence"/>
</dbReference>
<accession>A0A2T0VAV8</accession>
<proteinExistence type="inferred from homology"/>
<comment type="similarity">
    <text evidence="1">Belongs to the WXG100 family.</text>
</comment>
<protein>
    <recommendedName>
        <fullName evidence="1">ESAT-6-like protein</fullName>
    </recommendedName>
</protein>
<sequence length="96" mass="10267">MTRYQVDSEAVLSATGSVRASISRIQAEVGGLHSQLLGLEGSWSGQAATAFQSVVTDWKATQQRVEENLAALNQALTVAAQQYAEIEASNARLFGR</sequence>
<dbReference type="InterPro" id="IPR010310">
    <property type="entry name" value="T7SS_ESAT-6-like"/>
</dbReference>
<dbReference type="Pfam" id="PF06013">
    <property type="entry name" value="WXG100"/>
    <property type="match status" value="1"/>
</dbReference>
<dbReference type="InterPro" id="IPR036689">
    <property type="entry name" value="ESAT-6-like_sf"/>
</dbReference>
<dbReference type="AlphaFoldDB" id="A0A2T0VAV8"/>